<organism evidence="2 3">
    <name type="scientific">Rangifer tarandus platyrhynchus</name>
    <name type="common">Svalbard reindeer</name>
    <dbReference type="NCBI Taxonomy" id="3082113"/>
    <lineage>
        <taxon>Eukaryota</taxon>
        <taxon>Metazoa</taxon>
        <taxon>Chordata</taxon>
        <taxon>Craniata</taxon>
        <taxon>Vertebrata</taxon>
        <taxon>Euteleostomi</taxon>
        <taxon>Mammalia</taxon>
        <taxon>Eutheria</taxon>
        <taxon>Laurasiatheria</taxon>
        <taxon>Artiodactyla</taxon>
        <taxon>Ruminantia</taxon>
        <taxon>Pecora</taxon>
        <taxon>Cervidae</taxon>
        <taxon>Odocoileinae</taxon>
        <taxon>Rangifer</taxon>
    </lineage>
</organism>
<feature type="region of interest" description="Disordered" evidence="1">
    <location>
        <begin position="68"/>
        <end position="97"/>
    </location>
</feature>
<feature type="compositionally biased region" description="Polar residues" evidence="1">
    <location>
        <begin position="76"/>
        <end position="90"/>
    </location>
</feature>
<feature type="region of interest" description="Disordered" evidence="1">
    <location>
        <begin position="246"/>
        <end position="267"/>
    </location>
</feature>
<proteinExistence type="predicted"/>
<evidence type="ECO:0000313" key="3">
    <source>
        <dbReference type="Proteomes" id="UP001176941"/>
    </source>
</evidence>
<accession>A0ABN8YYW6</accession>
<gene>
    <name evidence="2" type="ORF">MRATA1EN1_LOCUS14724</name>
</gene>
<dbReference type="Proteomes" id="UP001176941">
    <property type="component" value="Chromosome 25"/>
</dbReference>
<evidence type="ECO:0000313" key="2">
    <source>
        <dbReference type="EMBL" id="CAI9165762.1"/>
    </source>
</evidence>
<protein>
    <submittedName>
        <fullName evidence="2">Uncharacterized protein</fullName>
    </submittedName>
</protein>
<dbReference type="EMBL" id="OX459961">
    <property type="protein sequence ID" value="CAI9165762.1"/>
    <property type="molecule type" value="Genomic_DNA"/>
</dbReference>
<keyword evidence="3" id="KW-1185">Reference proteome</keyword>
<name>A0ABN8YYW6_RANTA</name>
<evidence type="ECO:0000256" key="1">
    <source>
        <dbReference type="SAM" id="MobiDB-lite"/>
    </source>
</evidence>
<feature type="region of interest" description="Disordered" evidence="1">
    <location>
        <begin position="181"/>
        <end position="232"/>
    </location>
</feature>
<sequence>MWPFWPRCDDPIRCQLSTLHSALKCGQTHVTDRRCDRAERICLRLRADPLPELSPAVRTFCDSTLLQPQADRGAPSQGSERGSACPSRSRSLGHGRKRGAARVAWRVAELSAALPQPRAGGVLHAEWRNSRQTLSKRAGPAVPKSSSQMYPRVGLALRACLRFLPSPKGLELQQPRLLIRGHGGVTPDVPLRSQGRPPPTPKPALSCGPSPGPPPAAPTAGSPLLTEAFLPPPPQVRRLQPLFLEPQGRPLGRPSAPRPARQAGTAVTSVSGAWKRIWEEMALFAKGHEDADLHSAEKTRSVSPVLSTASCLSCQQLARSLGSADPQLQTASQSHS</sequence>
<reference evidence="2" key="1">
    <citation type="submission" date="2023-04" db="EMBL/GenBank/DDBJ databases">
        <authorList>
            <consortium name="ELIXIR-Norway"/>
        </authorList>
    </citation>
    <scope>NUCLEOTIDE SEQUENCE [LARGE SCALE GENOMIC DNA]</scope>
</reference>